<dbReference type="PANTHER" id="PTHR11851">
    <property type="entry name" value="METALLOPROTEASE"/>
    <property type="match status" value="1"/>
</dbReference>
<protein>
    <submittedName>
        <fullName evidence="7">Protease 3</fullName>
        <ecNumber evidence="7">3.4.24.55</ecNumber>
    </submittedName>
</protein>
<keyword evidence="3" id="KW-0482">Metalloprotease</keyword>
<dbReference type="AlphaFoldDB" id="A0A1Y5S6F0"/>
<reference evidence="7 8" key="1">
    <citation type="submission" date="2017-03" db="EMBL/GenBank/DDBJ databases">
        <authorList>
            <person name="Afonso C.L."/>
            <person name="Miller P.J."/>
            <person name="Scott M.A."/>
            <person name="Spackman E."/>
            <person name="Goraichik I."/>
            <person name="Dimitrov K.M."/>
            <person name="Suarez D.L."/>
            <person name="Swayne D.E."/>
        </authorList>
    </citation>
    <scope>NUCLEOTIDE SEQUENCE [LARGE SCALE GENOMIC DNA]</scope>
    <source>
        <strain evidence="7 8">CECT 7691</strain>
    </source>
</reference>
<keyword evidence="8" id="KW-1185">Reference proteome</keyword>
<evidence type="ECO:0000313" key="8">
    <source>
        <dbReference type="Proteomes" id="UP000193200"/>
    </source>
</evidence>
<dbReference type="InterPro" id="IPR011249">
    <property type="entry name" value="Metalloenz_LuxS/M16"/>
</dbReference>
<dbReference type="PANTHER" id="PTHR11851:SF49">
    <property type="entry name" value="MITOCHONDRIAL-PROCESSING PEPTIDASE SUBUNIT ALPHA"/>
    <property type="match status" value="1"/>
</dbReference>
<dbReference type="RefSeq" id="WP_085882515.1">
    <property type="nucleotide sequence ID" value="NZ_FWFR01000001.1"/>
</dbReference>
<comment type="similarity">
    <text evidence="2 4">Belongs to the peptidase M16 family.</text>
</comment>
<dbReference type="InParanoid" id="A0A1Y5S6F0"/>
<keyword evidence="7" id="KW-0378">Hydrolase</keyword>
<evidence type="ECO:0000256" key="3">
    <source>
        <dbReference type="ARBA" id="ARBA00023049"/>
    </source>
</evidence>
<dbReference type="GO" id="GO:0004222">
    <property type="term" value="F:metalloendopeptidase activity"/>
    <property type="evidence" value="ECO:0007669"/>
    <property type="project" value="UniProtKB-EC"/>
</dbReference>
<name>A0A1Y5S6F0_9PROT</name>
<dbReference type="Pfam" id="PF05193">
    <property type="entry name" value="Peptidase_M16_C"/>
    <property type="match status" value="1"/>
</dbReference>
<dbReference type="InterPro" id="IPR050361">
    <property type="entry name" value="MPP/UQCRC_Complex"/>
</dbReference>
<evidence type="ECO:0000259" key="5">
    <source>
        <dbReference type="Pfam" id="PF00675"/>
    </source>
</evidence>
<dbReference type="Pfam" id="PF00675">
    <property type="entry name" value="Peptidase_M16"/>
    <property type="match status" value="1"/>
</dbReference>
<dbReference type="Proteomes" id="UP000193200">
    <property type="component" value="Unassembled WGS sequence"/>
</dbReference>
<evidence type="ECO:0000256" key="4">
    <source>
        <dbReference type="RuleBase" id="RU004447"/>
    </source>
</evidence>
<dbReference type="PROSITE" id="PS00143">
    <property type="entry name" value="INSULINASE"/>
    <property type="match status" value="1"/>
</dbReference>
<evidence type="ECO:0000256" key="1">
    <source>
        <dbReference type="ARBA" id="ARBA00001947"/>
    </source>
</evidence>
<dbReference type="GO" id="GO:0046872">
    <property type="term" value="F:metal ion binding"/>
    <property type="evidence" value="ECO:0007669"/>
    <property type="project" value="InterPro"/>
</dbReference>
<comment type="cofactor">
    <cofactor evidence="1">
        <name>Zn(2+)</name>
        <dbReference type="ChEBI" id="CHEBI:29105"/>
    </cofactor>
</comment>
<evidence type="ECO:0000313" key="7">
    <source>
        <dbReference type="EMBL" id="SLN33324.1"/>
    </source>
</evidence>
<evidence type="ECO:0000259" key="6">
    <source>
        <dbReference type="Pfam" id="PF05193"/>
    </source>
</evidence>
<organism evidence="7 8">
    <name type="scientific">Oceanibacterium hippocampi</name>
    <dbReference type="NCBI Taxonomy" id="745714"/>
    <lineage>
        <taxon>Bacteria</taxon>
        <taxon>Pseudomonadati</taxon>
        <taxon>Pseudomonadota</taxon>
        <taxon>Alphaproteobacteria</taxon>
        <taxon>Sneathiellales</taxon>
        <taxon>Sneathiellaceae</taxon>
        <taxon>Oceanibacterium</taxon>
    </lineage>
</organism>
<feature type="domain" description="Peptidase M16 C-terminal" evidence="6">
    <location>
        <begin position="173"/>
        <end position="342"/>
    </location>
</feature>
<dbReference type="GO" id="GO:0006508">
    <property type="term" value="P:proteolysis"/>
    <property type="evidence" value="ECO:0007669"/>
    <property type="project" value="UniProtKB-KW"/>
</dbReference>
<dbReference type="InterPro" id="IPR007863">
    <property type="entry name" value="Peptidase_M16_C"/>
</dbReference>
<proteinExistence type="inferred from homology"/>
<dbReference type="Gene3D" id="3.30.830.10">
    <property type="entry name" value="Metalloenzyme, LuxS/M16 peptidase-like"/>
    <property type="match status" value="2"/>
</dbReference>
<dbReference type="InterPro" id="IPR011765">
    <property type="entry name" value="Pept_M16_N"/>
</dbReference>
<dbReference type="EC" id="3.4.24.55" evidence="7"/>
<gene>
    <name evidence="7" type="primary">ptrA_2</name>
    <name evidence="7" type="ORF">OCH7691_01283</name>
</gene>
<sequence>MSNEEHLRVTTLDNGVRVISETMPHLRSATVGVWVDAGSRHETPELNGISHVLEHMAFKGTTRRSARQIAEEIEAVGGHLNAYTSREQTAYYARVLEDDVPLGFDILSDILLNSTFDPAELAREQDVIVQEIAQTNDTPDDVIFDHLQAVAYPEQALGRSILGTEWHVRNFRSETVRDYMAAHYHAPRLVVAAAGAVDHEALVGLAGEAFTGLPTGAGPELEPARYGGGDYREDRRSLEQLHLALAFPGAAFEDPDFYDLQVLSALLGGGMSSRLFQELREQRGLCYSVFSFATGHADTGLFSIYAATDPEDIEELVPSMADEIAAVARSIDGAEVDRARAQIKAGLLMSLESPSGRCEQLARQLLIYGRPLSLDEVVSAVDQVTPEGIAAAASRVLFGNKPSIAALGPLDRLESFDRIASRFA</sequence>
<accession>A0A1Y5S6F0</accession>
<dbReference type="OrthoDB" id="9811314at2"/>
<dbReference type="SUPFAM" id="SSF63411">
    <property type="entry name" value="LuxS/MPP-like metallohydrolase"/>
    <property type="match status" value="2"/>
</dbReference>
<keyword evidence="7" id="KW-0645">Protease</keyword>
<feature type="domain" description="Peptidase M16 N-terminal" evidence="5">
    <location>
        <begin position="17"/>
        <end position="164"/>
    </location>
</feature>
<dbReference type="InterPro" id="IPR001431">
    <property type="entry name" value="Pept_M16_Zn_BS"/>
</dbReference>
<dbReference type="FunFam" id="3.30.830.10:FF:000008">
    <property type="entry name" value="Mitochondrial-processing peptidase subunit beta"/>
    <property type="match status" value="1"/>
</dbReference>
<evidence type="ECO:0000256" key="2">
    <source>
        <dbReference type="ARBA" id="ARBA00007261"/>
    </source>
</evidence>
<dbReference type="EMBL" id="FWFR01000001">
    <property type="protein sequence ID" value="SLN33324.1"/>
    <property type="molecule type" value="Genomic_DNA"/>
</dbReference>